<dbReference type="AlphaFoldDB" id="A0A2U9IBR4"/>
<organism evidence="1 2">
    <name type="scientific">Acidianus brierleyi</name>
    <dbReference type="NCBI Taxonomy" id="41673"/>
    <lineage>
        <taxon>Archaea</taxon>
        <taxon>Thermoproteota</taxon>
        <taxon>Thermoprotei</taxon>
        <taxon>Sulfolobales</taxon>
        <taxon>Sulfolobaceae</taxon>
        <taxon>Acidianus</taxon>
    </lineage>
</organism>
<dbReference type="SUPFAM" id="SSF56300">
    <property type="entry name" value="Metallo-dependent phosphatases"/>
    <property type="match status" value="1"/>
</dbReference>
<dbReference type="PANTHER" id="PTHR37523">
    <property type="entry name" value="METALLOPHOSPHOESTERASE"/>
    <property type="match status" value="1"/>
</dbReference>
<gene>
    <name evidence="1" type="ORF">DFR85_01315</name>
</gene>
<accession>A0A2U9IBR4</accession>
<dbReference type="OrthoDB" id="50367at2157"/>
<evidence type="ECO:0000313" key="1">
    <source>
        <dbReference type="EMBL" id="AWR93448.1"/>
    </source>
</evidence>
<sequence length="326" mass="36709">MVGLFHRKQNNNNVDSKPFKILYTSDIHGSDIVFKKFLNAGKMYKVDALIIGGDLAGKALIPIIELGEGKYEADGKTVGKEGLQQIITEIRNAGNYYIITDKKDVEVMQDDKKKVNEAFKTAISEVLRNWIKIADEKLSDTNMPLYYNLGNDDPEYMFDVLSESDRMIKTEGKLIQLGDYEMVSYGYVNPTPWNTPREMKEEDLYVKLKEEAEKVSNPEKAIFNFHAPPYGSNLDNAPLLDKNLKPVVKGGEIVMTHVGSTSVRKIEEEYQPLLGLHGHIHESRAFDKVGRTLVLNPGSEYGEGILHAVYIVLEGNKVKAHQFIIG</sequence>
<proteinExistence type="predicted"/>
<dbReference type="KEGG" id="abri:DFR85_01315"/>
<dbReference type="CDD" id="cd00838">
    <property type="entry name" value="MPP_superfamily"/>
    <property type="match status" value="1"/>
</dbReference>
<dbReference type="EMBL" id="CP029289">
    <property type="protein sequence ID" value="AWR93448.1"/>
    <property type="molecule type" value="Genomic_DNA"/>
</dbReference>
<reference evidence="1 2" key="1">
    <citation type="submission" date="2018-05" db="EMBL/GenBank/DDBJ databases">
        <title>Complete Genome Sequences of Extremely Thermoacidophilic, Metal-Mobilizing Type-Strain Members of the Archaeal Family Sulfolobaceae: Acidianus brierleyi DSM-1651T, Acidianus sulfidivorans DSM-18786T, Metallosphaera hakonensis DSM-7519T, and Metallosphaera prunae DSM-10039T.</title>
        <authorList>
            <person name="Counts J.A."/>
            <person name="Kelly R.M."/>
        </authorList>
    </citation>
    <scope>NUCLEOTIDE SEQUENCE [LARGE SCALE GENOMIC DNA]</scope>
    <source>
        <strain evidence="1 2">DSM 1651</strain>
    </source>
</reference>
<protein>
    <submittedName>
        <fullName evidence="1">Uncharacterized protein</fullName>
    </submittedName>
</protein>
<name>A0A2U9IBR4_9CREN</name>
<dbReference type="Gene3D" id="3.60.21.10">
    <property type="match status" value="1"/>
</dbReference>
<dbReference type="PANTHER" id="PTHR37523:SF1">
    <property type="entry name" value="CALCINEURIN-LIKE PHOSPHOESTERASE DOMAIN-CONTAINING PROTEIN"/>
    <property type="match status" value="1"/>
</dbReference>
<evidence type="ECO:0000313" key="2">
    <source>
        <dbReference type="Proteomes" id="UP000248044"/>
    </source>
</evidence>
<keyword evidence="2" id="KW-1185">Reference proteome</keyword>
<dbReference type="InterPro" id="IPR029052">
    <property type="entry name" value="Metallo-depent_PP-like"/>
</dbReference>
<dbReference type="Proteomes" id="UP000248044">
    <property type="component" value="Chromosome"/>
</dbReference>